<dbReference type="OMA" id="ARNENDY"/>
<gene>
    <name evidence="2" type="ORF">CAEBREN_20101</name>
</gene>
<sequence length="348" mass="40090">MAVVVHSFPLLDLPPDELRCVLKLMGSLDQIAFSLISKPTKSLIRDVPKKPLLTVCLFIQNYIHLNIAFPKLWKTASWQLSPKYENRNVNSVEWAVTEQVKVEYFDPDEDGNGNILWRKKGFGAKEWLKHIMEVTNHLEIDVCRFEPSGQCFQLASIARTIEGLNVKQLVIDANCSDAHFRAILQTIYLDDVALFRNPYPSRELFHKVLIQNVEKVIYKNDKSLTLDDLLVMNFKILDYKTARGNHLTSIRFFNKFIKMWRTGYNTKLKIIRIIFDEAVNKETVLNGIKYSEVDPEAEINSNRPLCKDAELAKSMDIYDINGARGAKATVYINKFNESSGWIEVAVWD</sequence>
<dbReference type="InterPro" id="IPR053222">
    <property type="entry name" value="Zygotic_Embryogenesis-Asso"/>
</dbReference>
<dbReference type="InterPro" id="IPR001810">
    <property type="entry name" value="F-box_dom"/>
</dbReference>
<organism evidence="3">
    <name type="scientific">Caenorhabditis brenneri</name>
    <name type="common">Nematode worm</name>
    <dbReference type="NCBI Taxonomy" id="135651"/>
    <lineage>
        <taxon>Eukaryota</taxon>
        <taxon>Metazoa</taxon>
        <taxon>Ecdysozoa</taxon>
        <taxon>Nematoda</taxon>
        <taxon>Chromadorea</taxon>
        <taxon>Rhabditida</taxon>
        <taxon>Rhabditina</taxon>
        <taxon>Rhabditomorpha</taxon>
        <taxon>Rhabditoidea</taxon>
        <taxon>Rhabditidae</taxon>
        <taxon>Peloderinae</taxon>
        <taxon>Caenorhabditis</taxon>
    </lineage>
</organism>
<dbReference type="InParanoid" id="G0MC43"/>
<dbReference type="EMBL" id="GL379789">
    <property type="protein sequence ID" value="EGT45606.1"/>
    <property type="molecule type" value="Genomic_DNA"/>
</dbReference>
<dbReference type="AlphaFoldDB" id="G0MC43"/>
<dbReference type="PANTHER" id="PTHR22899:SF0">
    <property type="entry name" value="F-BOX ASSOCIATED DOMAIN-CONTAINING PROTEIN-RELATED"/>
    <property type="match status" value="1"/>
</dbReference>
<proteinExistence type="predicted"/>
<reference evidence="3" key="1">
    <citation type="submission" date="2011-07" db="EMBL/GenBank/DDBJ databases">
        <authorList>
            <consortium name="Caenorhabditis brenneri Sequencing and Analysis Consortium"/>
            <person name="Wilson R.K."/>
        </authorList>
    </citation>
    <scope>NUCLEOTIDE SEQUENCE [LARGE SCALE GENOMIC DNA]</scope>
    <source>
        <strain evidence="3">PB2801</strain>
    </source>
</reference>
<dbReference type="Proteomes" id="UP000008068">
    <property type="component" value="Unassembled WGS sequence"/>
</dbReference>
<dbReference type="Pfam" id="PF07735">
    <property type="entry name" value="FBA_2"/>
    <property type="match status" value="1"/>
</dbReference>
<evidence type="ECO:0000313" key="2">
    <source>
        <dbReference type="EMBL" id="EGT45606.1"/>
    </source>
</evidence>
<name>G0MC43_CAEBE</name>
<keyword evidence="3" id="KW-1185">Reference proteome</keyword>
<dbReference type="PANTHER" id="PTHR22899">
    <property type="entry name" value="CYCLIN-RELATED F-BOX FAMILY"/>
    <property type="match status" value="1"/>
</dbReference>
<dbReference type="eggNOG" id="ENOG502TKTK">
    <property type="taxonomic scope" value="Eukaryota"/>
</dbReference>
<dbReference type="Pfam" id="PF00646">
    <property type="entry name" value="F-box"/>
    <property type="match status" value="1"/>
</dbReference>
<dbReference type="PROSITE" id="PS50181">
    <property type="entry name" value="FBOX"/>
    <property type="match status" value="1"/>
</dbReference>
<dbReference type="InterPro" id="IPR012885">
    <property type="entry name" value="F-box_Sdz-33"/>
</dbReference>
<dbReference type="HOGENOM" id="CLU_028840_1_3_1"/>
<accession>G0MC43</accession>
<dbReference type="FunCoup" id="G0MC43">
    <property type="interactions" value="1068"/>
</dbReference>
<evidence type="ECO:0000313" key="3">
    <source>
        <dbReference type="Proteomes" id="UP000008068"/>
    </source>
</evidence>
<feature type="domain" description="F-box" evidence="1">
    <location>
        <begin position="7"/>
        <end position="55"/>
    </location>
</feature>
<protein>
    <recommendedName>
        <fullName evidence="1">F-box domain-containing protein</fullName>
    </recommendedName>
</protein>
<evidence type="ECO:0000259" key="1">
    <source>
        <dbReference type="PROSITE" id="PS50181"/>
    </source>
</evidence>